<feature type="domain" description="DNA2/NAM7 helicase-like C-terminal" evidence="4">
    <location>
        <begin position="1497"/>
        <end position="1728"/>
    </location>
</feature>
<dbReference type="PANTHER" id="PTHR10887:SF495">
    <property type="entry name" value="HELICASE SENATAXIN ISOFORM X1-RELATED"/>
    <property type="match status" value="1"/>
</dbReference>
<feature type="region of interest" description="Disordered" evidence="1">
    <location>
        <begin position="1165"/>
        <end position="1198"/>
    </location>
</feature>
<dbReference type="Pfam" id="PF13195">
    <property type="entry name" value="DUF4011"/>
    <property type="match status" value="1"/>
</dbReference>
<feature type="domain" description="DNA2/NAM7 helicase helicase" evidence="3">
    <location>
        <begin position="1428"/>
        <end position="1471"/>
    </location>
</feature>
<keyword evidence="6" id="KW-0378">Hydrolase</keyword>
<dbReference type="PANTHER" id="PTHR10887">
    <property type="entry name" value="DNA2/NAM7 HELICASE FAMILY"/>
    <property type="match status" value="1"/>
</dbReference>
<dbReference type="InterPro" id="IPR047187">
    <property type="entry name" value="SF1_C_Upf1"/>
</dbReference>
<dbReference type="InterPro" id="IPR045055">
    <property type="entry name" value="DNA2/NAM7-like"/>
</dbReference>
<dbReference type="Pfam" id="PF13087">
    <property type="entry name" value="AAA_12"/>
    <property type="match status" value="1"/>
</dbReference>
<dbReference type="SUPFAM" id="SSF52980">
    <property type="entry name" value="Restriction endonuclease-like"/>
    <property type="match status" value="1"/>
</dbReference>
<evidence type="ECO:0000259" key="2">
    <source>
        <dbReference type="Pfam" id="PF11784"/>
    </source>
</evidence>
<dbReference type="InterPro" id="IPR027417">
    <property type="entry name" value="P-loop_NTPase"/>
</dbReference>
<feature type="compositionally biased region" description="Low complexity" evidence="1">
    <location>
        <begin position="1923"/>
        <end position="1936"/>
    </location>
</feature>
<gene>
    <name evidence="6" type="ORF">OZSIB_0087</name>
</gene>
<dbReference type="InterPro" id="IPR025103">
    <property type="entry name" value="DUF4011"/>
</dbReference>
<reference evidence="6 7" key="1">
    <citation type="submission" date="2018-05" db="EMBL/GenBank/DDBJ databases">
        <title>A metagenomic window into the 2 km-deep terrestrial subsurface aquifer revealed taxonomically and functionally diverse microbial community comprising novel uncultured bacterial lineages.</title>
        <authorList>
            <person name="Kadnikov V.V."/>
            <person name="Mardanov A.V."/>
            <person name="Beletsky A.V."/>
            <person name="Banks D."/>
            <person name="Pimenov N.V."/>
            <person name="Frank Y.A."/>
            <person name="Karnachuk O.V."/>
            <person name="Ravin N.V."/>
        </authorList>
    </citation>
    <scope>NUCLEOTIDE SEQUENCE [LARGE SCALE GENOMIC DNA]</scope>
    <source>
        <strain evidence="6">BY5</strain>
    </source>
</reference>
<sequence length="2195" mass="235562">MIRAMDMPGDNRGIGLRVDGETRVSWAMAANGVPFLRRVEVRNAGAAPLVGAWFEARLPGEAIPLLHLALPAIPAGGVWVGEPVAVSLPEALLRGATERRALMVQLAVRRAPEPGPAGEATDLARVDLACEILAANEWDRTRLPELLAAFVTPAHPAVAALLPVVRDHLRDLTDDPTLDGYRSPDRQRRRQVAEAVYRTLAGLGLTYAVAPPSFETTGQKIRRPDDLLGHRLANCLEVSLLAAALFEGAGLHPVLAVFRSHVLPGVWLIDEWLPVTVTDDPDVPRKLVRCRDLLLFEGTSALQPTPPLFAQAVQLADRRLEMEEIACLVDVRASRLARILPLPWEQPLGLGPTSGGKGTGAAARSAGEAGAAAEAGTAGPAADRWLVEGGSTAARGAGVEAADLAAVGAGAAAATGAGREPEPARLRAWKARLLDLSLRNRLLNYRPSRDRAIPLAIDDLPGLEDLMAAGHDLVLEPHVMASADDPRAAPLVEQAGGADQFRAECRRLLAQRRVLTALDEAELARRLRIVFRAARAELEETGASTLFLALGFLRWFESPSASEALLAPILLYPIEIVRPSLRGRFVMRWRDDEPRLNDTLLEKLRLSFGLDFSDLQTMPLDDSGIDLAGVLRILRAVTARVPRFDVIDRAEISFFSFTKFLMWRDLDAHHADLAQHPLVRHLIDGTTSPGGAPPDAIPADRLDQVFEPGRPPLVLDADASQLLAIEAARRGQTFVLQGPPGTGKSQTIANLIAACLADGKRVLFVAEKRAALEVVARRLQQAGLGDACLELHSNRANKREVAAELARVLALGPGLAEPPATALRQEVAAARDEMNAVVALLHGPTPLGETHHATAAWLSAAPLPPRPEFELPDALAWDDARRAAARARVADLIVAAARFEPPARHPFGPCRITTWTPGAARAREEELTAAAAAARALQAAAARAADLLALGWELRLGDLAAVARLLDLLAEGVPPGAAELLADPARLPAAIAGLDALLALTVERDARLDRLRQWFHDGVLGLDLPRLRSAFFTYGEAFVLWRWWNLRGPRAELSAFAARELPELPRLLEELDNGIRVQELTRAIAAAEAELAERYGEPVRGSLGDQRRPAVLVCFLRDWPAAVAALPADRAWAPACSQRPAAALSPGGALADAASGQVAMPVGLGPATVSSASPPPPLSTPPGGAAATRPGDRLPLAPGRSIPIPPAAVAAAVGRELQAARAACETAWQRVVDGLRVCLEEAWPAGLAQVTPAALAARCDQWRASLGDLRDWARLGEARAQAEASGLADLVAGLWQGKWPLADLAAVFERGFRQNRYEQLCAREPRIARFSGQAYEQLAERFRTGDRELIRRARRELAAALAARRPAAGTIVLNGFSETGLVLREARKKRGVLPIRRLLERIPRLLGRLKPCLLMSPLSIAQYLPPTADRFDLVVFDEASQIAVHDAIGAIARAPQVIIVGDSRQLPPTTFFATDLEAAEDGQGLPDSDQPLTHDLESILEEAVAANVPSLWLAWHYRSRDERLIAFSNHHYYENRLQTFPAPRRGAPRPERAVPRSAANGVAEPAARAEASDPLVVAPEEDFLTGVALIKVAGVFERGRGRVNRAEAEAVAARVVAHLRDPRFRGLSIGVVTFNQPQQTLIEDLLEEARSRWPEIEPYFGERAPEPVFVKNLENVQGDERDVMLFSITYAADATGYLPMNFGPLNREGGERRLNVAITRARRRLEVFTSLSPEQIDLGRTRAVGVRHLREFLRYAGGAWDELAVVRAGDAAPAAPLSPLVDQVAAALAADGWLVERGVGFSRYRLDLAVRDPATGATLLGIETDGPAFASAHTARDRERLRQEVMTGLGWRLHRLHVLDWLHDREGELRRLRSRLAAARAEPMPPPPPGANADLRPEVVVVEDDGPSAGNGAANGRAHSCVQAAPGAPAPAAAQGEGDEAMGPATRAAPEPAGGAATTAAPPSPPPPSSLPEAALGLPPYRAFPIEVRGTPDQFGRPGHQAVLEDLLQRILAVEAPLHLDLLVRRLAACYGVKQPRQRARQVVEALVETAAAAGRCRYADGFVWAAPRATAGAPAETATEASCGRAAGAGAVAGDLPVPRGPAPDGEVRDPEHIPVEEWAAVGLRVLQAAVGLPHIDLRREMASRLGYRRVTTRLQAFAEAGIAWLVRQGLAVVEGDRVALPHDGPGAARKERS</sequence>
<keyword evidence="6" id="KW-0547">Nucleotide-binding</keyword>
<dbReference type="InterPro" id="IPR049468">
    <property type="entry name" value="Restrct_endonuc-II-like_dom"/>
</dbReference>
<dbReference type="Proteomes" id="UP000252355">
    <property type="component" value="Unassembled WGS sequence"/>
</dbReference>
<feature type="domain" description="DNA2/NAM7 helicase helicase" evidence="3">
    <location>
        <begin position="718"/>
        <end position="785"/>
    </location>
</feature>
<dbReference type="GO" id="GO:0004386">
    <property type="term" value="F:helicase activity"/>
    <property type="evidence" value="ECO:0007669"/>
    <property type="project" value="UniProtKB-KW"/>
</dbReference>
<dbReference type="CDD" id="cd18808">
    <property type="entry name" value="SF1_C_Upf1"/>
    <property type="match status" value="1"/>
</dbReference>
<keyword evidence="6" id="KW-0347">Helicase</keyword>
<name>A0A367ZNK2_9BACT</name>
<evidence type="ECO:0000259" key="4">
    <source>
        <dbReference type="Pfam" id="PF13087"/>
    </source>
</evidence>
<protein>
    <submittedName>
        <fullName evidence="6">DNA helicase related protein</fullName>
    </submittedName>
</protein>
<dbReference type="Gene3D" id="3.40.50.300">
    <property type="entry name" value="P-loop containing nucleotide triphosphate hydrolases"/>
    <property type="match status" value="3"/>
</dbReference>
<organism evidence="6 7">
    <name type="scientific">Candidatus Ozemobacter sibiricus</name>
    <dbReference type="NCBI Taxonomy" id="2268124"/>
    <lineage>
        <taxon>Bacteria</taxon>
        <taxon>Candidatus Ozemobacteria</taxon>
        <taxon>Candidatus Ozemobacterales</taxon>
        <taxon>Candidatus Ozemobacteraceae</taxon>
        <taxon>Candidatus Ozemobacter</taxon>
    </lineage>
</organism>
<feature type="compositionally biased region" description="Low complexity" evidence="1">
    <location>
        <begin position="1944"/>
        <end position="1961"/>
    </location>
</feature>
<dbReference type="EMBL" id="QOQW01000013">
    <property type="protein sequence ID" value="RCK79447.1"/>
    <property type="molecule type" value="Genomic_DNA"/>
</dbReference>
<dbReference type="Pfam" id="PF13086">
    <property type="entry name" value="AAA_11"/>
    <property type="match status" value="2"/>
</dbReference>
<evidence type="ECO:0000259" key="5">
    <source>
        <dbReference type="Pfam" id="PF18741"/>
    </source>
</evidence>
<feature type="region of interest" description="Disordered" evidence="1">
    <location>
        <begin position="1923"/>
        <end position="1976"/>
    </location>
</feature>
<evidence type="ECO:0000313" key="6">
    <source>
        <dbReference type="EMBL" id="RCK79447.1"/>
    </source>
</evidence>
<evidence type="ECO:0000313" key="7">
    <source>
        <dbReference type="Proteomes" id="UP000252355"/>
    </source>
</evidence>
<keyword evidence="6" id="KW-0067">ATP-binding</keyword>
<dbReference type="InterPro" id="IPR041679">
    <property type="entry name" value="DNA2/NAM7-like_C"/>
</dbReference>
<dbReference type="SUPFAM" id="SSF52540">
    <property type="entry name" value="P-loop containing nucleoside triphosphate hydrolases"/>
    <property type="match status" value="2"/>
</dbReference>
<dbReference type="Pfam" id="PF18741">
    <property type="entry name" value="MTES_1575"/>
    <property type="match status" value="1"/>
</dbReference>
<comment type="caution">
    <text evidence="6">The sequence shown here is derived from an EMBL/GenBank/DDBJ whole genome shotgun (WGS) entry which is preliminary data.</text>
</comment>
<feature type="domain" description="Restriction endonuclease type II-like" evidence="5">
    <location>
        <begin position="1782"/>
        <end position="1876"/>
    </location>
</feature>
<dbReference type="Pfam" id="PF11784">
    <property type="entry name" value="DUF3320"/>
    <property type="match status" value="1"/>
</dbReference>
<dbReference type="InterPro" id="IPR021754">
    <property type="entry name" value="DUF3320"/>
</dbReference>
<feature type="domain" description="DUF3320" evidence="2">
    <location>
        <begin position="1993"/>
        <end position="2034"/>
    </location>
</feature>
<accession>A0A367ZNK2</accession>
<evidence type="ECO:0000259" key="3">
    <source>
        <dbReference type="Pfam" id="PF13086"/>
    </source>
</evidence>
<evidence type="ECO:0000256" key="1">
    <source>
        <dbReference type="SAM" id="MobiDB-lite"/>
    </source>
</evidence>
<proteinExistence type="predicted"/>
<dbReference type="InterPro" id="IPR041677">
    <property type="entry name" value="DNA2/NAM7_AAA_11"/>
</dbReference>
<dbReference type="InterPro" id="IPR011335">
    <property type="entry name" value="Restrct_endonuc-II-like"/>
</dbReference>